<dbReference type="Pfam" id="PF00106">
    <property type="entry name" value="adh_short"/>
    <property type="match status" value="1"/>
</dbReference>
<comment type="similarity">
    <text evidence="1 3">Belongs to the short-chain dehydrogenases/reductases (SDR) family.</text>
</comment>
<dbReference type="InterPro" id="IPR002347">
    <property type="entry name" value="SDR_fam"/>
</dbReference>
<keyword evidence="2" id="KW-0560">Oxidoreductase</keyword>
<dbReference type="GO" id="GO:0016491">
    <property type="term" value="F:oxidoreductase activity"/>
    <property type="evidence" value="ECO:0007669"/>
    <property type="project" value="UniProtKB-KW"/>
</dbReference>
<evidence type="ECO:0000256" key="2">
    <source>
        <dbReference type="ARBA" id="ARBA00023002"/>
    </source>
</evidence>
<dbReference type="Proteomes" id="UP000613768">
    <property type="component" value="Unassembled WGS sequence"/>
</dbReference>
<accession>A0AAW3ZRV3</accession>
<sequence length="234" mass="25388">MQNWLITGASRGLGRALCLALAGPERRVHALARDADALRALASERESGQIVPLPLDLADREGLRQGLARCEAIQIGLHGLINNAGIGWYKPFLEHSEQELADLLQINLLAPMQICHAALPGMLQRGAGHIVNIGSDLGRRPLAKMAPYVASKHGLLGFSHSLLREYKDQGLRVSLVNPGIIDTGFGGSDEHGERDPQIFLKPEQLAALVMSVIEQPDNLVVDEVSVHPALQFEF</sequence>
<dbReference type="CDD" id="cd05233">
    <property type="entry name" value="SDR_c"/>
    <property type="match status" value="1"/>
</dbReference>
<evidence type="ECO:0000313" key="4">
    <source>
        <dbReference type="EMBL" id="MBD8527309.1"/>
    </source>
</evidence>
<reference evidence="4 5" key="1">
    <citation type="submission" date="2020-09" db="EMBL/GenBank/DDBJ databases">
        <title>Pseudoxanthomonas sp. CAU 1598 isolated from sand of Yaerae Beach.</title>
        <authorList>
            <person name="Kim W."/>
        </authorList>
    </citation>
    <scope>NUCLEOTIDE SEQUENCE [LARGE SCALE GENOMIC DNA]</scope>
    <source>
        <strain evidence="4 5">CAU 1598</strain>
    </source>
</reference>
<dbReference type="SUPFAM" id="SSF51735">
    <property type="entry name" value="NAD(P)-binding Rossmann-fold domains"/>
    <property type="match status" value="1"/>
</dbReference>
<dbReference type="PRINTS" id="PR00080">
    <property type="entry name" value="SDRFAMILY"/>
</dbReference>
<gene>
    <name evidence="4" type="ORF">IFO71_16315</name>
</gene>
<dbReference type="EMBL" id="JACYTR010000047">
    <property type="protein sequence ID" value="MBD8527309.1"/>
    <property type="molecule type" value="Genomic_DNA"/>
</dbReference>
<dbReference type="GO" id="GO:0016020">
    <property type="term" value="C:membrane"/>
    <property type="evidence" value="ECO:0007669"/>
    <property type="project" value="TreeGrafter"/>
</dbReference>
<evidence type="ECO:0000256" key="1">
    <source>
        <dbReference type="ARBA" id="ARBA00006484"/>
    </source>
</evidence>
<name>A0AAW3ZRV3_9GAMM</name>
<keyword evidence="5" id="KW-1185">Reference proteome</keyword>
<comment type="caution">
    <text evidence="4">The sequence shown here is derived from an EMBL/GenBank/DDBJ whole genome shotgun (WGS) entry which is preliminary data.</text>
</comment>
<evidence type="ECO:0000256" key="3">
    <source>
        <dbReference type="RuleBase" id="RU000363"/>
    </source>
</evidence>
<dbReference type="AlphaFoldDB" id="A0AAW3ZRV3"/>
<dbReference type="InterPro" id="IPR036291">
    <property type="entry name" value="NAD(P)-bd_dom_sf"/>
</dbReference>
<evidence type="ECO:0000313" key="5">
    <source>
        <dbReference type="Proteomes" id="UP000613768"/>
    </source>
</evidence>
<protein>
    <submittedName>
        <fullName evidence="4">SDR family NAD(P)-dependent oxidoreductase</fullName>
    </submittedName>
</protein>
<dbReference type="PANTHER" id="PTHR44196:SF1">
    <property type="entry name" value="DEHYDROGENASE_REDUCTASE SDR FAMILY MEMBER 7B"/>
    <property type="match status" value="1"/>
</dbReference>
<dbReference type="PRINTS" id="PR00081">
    <property type="entry name" value="GDHRDH"/>
</dbReference>
<dbReference type="Gene3D" id="3.40.50.720">
    <property type="entry name" value="NAD(P)-binding Rossmann-like Domain"/>
    <property type="match status" value="1"/>
</dbReference>
<dbReference type="PANTHER" id="PTHR44196">
    <property type="entry name" value="DEHYDROGENASE/REDUCTASE SDR FAMILY MEMBER 7B"/>
    <property type="match status" value="1"/>
</dbReference>
<proteinExistence type="inferred from homology"/>
<organism evidence="4 5">
    <name type="scientific">Pseudomarimonas arenosa</name>
    <dbReference type="NCBI Taxonomy" id="2774145"/>
    <lineage>
        <taxon>Bacteria</taxon>
        <taxon>Pseudomonadati</taxon>
        <taxon>Pseudomonadota</taxon>
        <taxon>Gammaproteobacteria</taxon>
        <taxon>Lysobacterales</taxon>
        <taxon>Lysobacteraceae</taxon>
        <taxon>Pseudomarimonas</taxon>
    </lineage>
</organism>
<dbReference type="RefSeq" id="WP_192030728.1">
    <property type="nucleotide sequence ID" value="NZ_JACYTR010000047.1"/>
</dbReference>